<keyword evidence="3" id="KW-1185">Reference proteome</keyword>
<proteinExistence type="predicted"/>
<organism evidence="2 3">
    <name type="scientific">Kingdonia uniflora</name>
    <dbReference type="NCBI Taxonomy" id="39325"/>
    <lineage>
        <taxon>Eukaryota</taxon>
        <taxon>Viridiplantae</taxon>
        <taxon>Streptophyta</taxon>
        <taxon>Embryophyta</taxon>
        <taxon>Tracheophyta</taxon>
        <taxon>Spermatophyta</taxon>
        <taxon>Magnoliopsida</taxon>
        <taxon>Ranunculales</taxon>
        <taxon>Circaeasteraceae</taxon>
        <taxon>Kingdonia</taxon>
    </lineage>
</organism>
<dbReference type="AlphaFoldDB" id="A0A7J7N757"/>
<feature type="non-terminal residue" evidence="2">
    <location>
        <position position="1"/>
    </location>
</feature>
<accession>A0A7J7N757</accession>
<feature type="transmembrane region" description="Helical" evidence="1">
    <location>
        <begin position="71"/>
        <end position="92"/>
    </location>
</feature>
<gene>
    <name evidence="2" type="ORF">GIB67_021116</name>
</gene>
<name>A0A7J7N757_9MAGN</name>
<feature type="non-terminal residue" evidence="2">
    <location>
        <position position="93"/>
    </location>
</feature>
<evidence type="ECO:0000313" key="2">
    <source>
        <dbReference type="EMBL" id="KAF6162967.1"/>
    </source>
</evidence>
<dbReference type="EMBL" id="JACGCM010001009">
    <property type="protein sequence ID" value="KAF6162967.1"/>
    <property type="molecule type" value="Genomic_DNA"/>
</dbReference>
<comment type="caution">
    <text evidence="2">The sequence shown here is derived from an EMBL/GenBank/DDBJ whole genome shotgun (WGS) entry which is preliminary data.</text>
</comment>
<reference evidence="2 3" key="1">
    <citation type="journal article" date="2020" name="IScience">
        <title>Genome Sequencing of the Endangered Kingdonia uniflora (Circaeasteraceae, Ranunculales) Reveals Potential Mechanisms of Evolutionary Specialization.</title>
        <authorList>
            <person name="Sun Y."/>
            <person name="Deng T."/>
            <person name="Zhang A."/>
            <person name="Moore M.J."/>
            <person name="Landis J.B."/>
            <person name="Lin N."/>
            <person name="Zhang H."/>
            <person name="Zhang X."/>
            <person name="Huang J."/>
            <person name="Zhang X."/>
            <person name="Sun H."/>
            <person name="Wang H."/>
        </authorList>
    </citation>
    <scope>NUCLEOTIDE SEQUENCE [LARGE SCALE GENOMIC DNA]</scope>
    <source>
        <strain evidence="2">TB1705</strain>
        <tissue evidence="2">Leaf</tissue>
    </source>
</reference>
<feature type="transmembrane region" description="Helical" evidence="1">
    <location>
        <begin position="47"/>
        <end position="65"/>
    </location>
</feature>
<keyword evidence="1" id="KW-0472">Membrane</keyword>
<dbReference type="Proteomes" id="UP000541444">
    <property type="component" value="Unassembled WGS sequence"/>
</dbReference>
<protein>
    <submittedName>
        <fullName evidence="2">Uncharacterized protein</fullName>
    </submittedName>
</protein>
<keyword evidence="1" id="KW-0812">Transmembrane</keyword>
<sequence length="93" mass="10889">GWSSELNWLINEDTLDPPLSEILKATFDASIYYIWEERTYSGCRKQLILLFLLLLVLRVLVLRVGRILYSGTLMFCPSVYVLPIYLCFVHLFI</sequence>
<keyword evidence="1" id="KW-1133">Transmembrane helix</keyword>
<evidence type="ECO:0000256" key="1">
    <source>
        <dbReference type="SAM" id="Phobius"/>
    </source>
</evidence>
<evidence type="ECO:0000313" key="3">
    <source>
        <dbReference type="Proteomes" id="UP000541444"/>
    </source>
</evidence>